<reference evidence="2 3" key="1">
    <citation type="journal article" date="2003" name="PLoS Biol.">
        <title>The genome sequence of Caenorhabditis briggsae: a platform for comparative genomics.</title>
        <authorList>
            <person name="Stein L.D."/>
            <person name="Bao Z."/>
            <person name="Blasiar D."/>
            <person name="Blumenthal T."/>
            <person name="Brent M.R."/>
            <person name="Chen N."/>
            <person name="Chinwalla A."/>
            <person name="Clarke L."/>
            <person name="Clee C."/>
            <person name="Coghlan A."/>
            <person name="Coulson A."/>
            <person name="D'Eustachio P."/>
            <person name="Fitch D.H."/>
            <person name="Fulton L.A."/>
            <person name="Fulton R.E."/>
            <person name="Griffiths-Jones S."/>
            <person name="Harris T.W."/>
            <person name="Hillier L.W."/>
            <person name="Kamath R."/>
            <person name="Kuwabara P.E."/>
            <person name="Mardis E.R."/>
            <person name="Marra M.A."/>
            <person name="Miner T.L."/>
            <person name="Minx P."/>
            <person name="Mullikin J.C."/>
            <person name="Plumb R.W."/>
            <person name="Rogers J."/>
            <person name="Schein J.E."/>
            <person name="Sohrmann M."/>
            <person name="Spieth J."/>
            <person name="Stajich J.E."/>
            <person name="Wei C."/>
            <person name="Willey D."/>
            <person name="Wilson R.K."/>
            <person name="Durbin R."/>
            <person name="Waterston R.H."/>
        </authorList>
    </citation>
    <scope>NUCLEOTIDE SEQUENCE [LARGE SCALE GENOMIC DNA]</scope>
    <source>
        <strain evidence="2 3">AF16</strain>
    </source>
</reference>
<dbReference type="CTD" id="8586217"/>
<dbReference type="WormBase" id="CBG17222">
    <property type="protein sequence ID" value="CBP33900"/>
    <property type="gene ID" value="WBGene00036923"/>
</dbReference>
<sequence length="232" mass="27726">MDPDRAARFPLAIQRLKRAYLNGENVMDLKEFIFEWRKRHGFERIHHPPIEHPDYWDEELASVRDQLFWYHSDWFLIWCQAPLEKVSRDMAHEIAALPLPLRRERLQFPPEKAECLPHGCPLPPNTAVDDFWHWSKETVLSWMALVIPQEHQNGVIGRLREVDLDGGWLPELAKEQTIKNALNLTDTQHMFLQGFAIKVINRYHDRAYAREVKEYEKYVSWVHSFLHHLDEF</sequence>
<evidence type="ECO:0000313" key="3">
    <source>
        <dbReference type="Proteomes" id="UP000008549"/>
    </source>
</evidence>
<feature type="domain" description="Ste50 sterile alpha motif" evidence="1">
    <location>
        <begin position="129"/>
        <end position="173"/>
    </location>
</feature>
<dbReference type="InParanoid" id="A8XQJ2"/>
<evidence type="ECO:0000313" key="2">
    <source>
        <dbReference type="EMBL" id="CAP34917.2"/>
    </source>
</evidence>
<dbReference type="InterPro" id="IPR013761">
    <property type="entry name" value="SAM/pointed_sf"/>
</dbReference>
<reference evidence="2 3" key="2">
    <citation type="journal article" date="2011" name="PLoS Genet.">
        <title>Caenorhabditis briggsae recombinant inbred line genotypes reveal inter-strain incompatibility and the evolution of recombination.</title>
        <authorList>
            <person name="Ross J.A."/>
            <person name="Koboldt D.C."/>
            <person name="Staisch J.E."/>
            <person name="Chamberlin H.M."/>
            <person name="Gupta B.P."/>
            <person name="Miller R.D."/>
            <person name="Baird S.E."/>
            <person name="Haag E.S."/>
        </authorList>
    </citation>
    <scope>NUCLEOTIDE SEQUENCE [LARGE SCALE GENOMIC DNA]</scope>
    <source>
        <strain evidence="2 3">AF16</strain>
    </source>
</reference>
<dbReference type="RefSeq" id="XP_002644222.2">
    <property type="nucleotide sequence ID" value="XM_002644176.2"/>
</dbReference>
<gene>
    <name evidence="2 4" type="ORF">CBG17222</name>
    <name evidence="2" type="ORF">CBG_17222</name>
</gene>
<evidence type="ECO:0000259" key="1">
    <source>
        <dbReference type="Pfam" id="PF09235"/>
    </source>
</evidence>
<dbReference type="AlphaFoldDB" id="A8XQJ2"/>
<keyword evidence="3" id="KW-1185">Reference proteome</keyword>
<name>A8XQJ2_CAEBR</name>
<dbReference type="SUPFAM" id="SSF47769">
    <property type="entry name" value="SAM/Pointed domain"/>
    <property type="match status" value="1"/>
</dbReference>
<accession>A8XQJ2</accession>
<organism evidence="2 3">
    <name type="scientific">Caenorhabditis briggsae</name>
    <dbReference type="NCBI Taxonomy" id="6238"/>
    <lineage>
        <taxon>Eukaryota</taxon>
        <taxon>Metazoa</taxon>
        <taxon>Ecdysozoa</taxon>
        <taxon>Nematoda</taxon>
        <taxon>Chromadorea</taxon>
        <taxon>Rhabditida</taxon>
        <taxon>Rhabditina</taxon>
        <taxon>Rhabditomorpha</taxon>
        <taxon>Rhabditoidea</taxon>
        <taxon>Rhabditidae</taxon>
        <taxon>Peloderinae</taxon>
        <taxon>Caenorhabditis</taxon>
    </lineage>
</organism>
<evidence type="ECO:0000313" key="4">
    <source>
        <dbReference type="WormBase" id="CBG17222"/>
    </source>
</evidence>
<dbReference type="EMBL" id="HE601483">
    <property type="protein sequence ID" value="CAP34917.2"/>
    <property type="molecule type" value="Genomic_DNA"/>
</dbReference>
<dbReference type="HOGENOM" id="CLU_1195782_0_0_1"/>
<proteinExistence type="predicted"/>
<dbReference type="KEGG" id="cbr:CBG_17222"/>
<dbReference type="Pfam" id="PF09235">
    <property type="entry name" value="SAM_Ste50p"/>
    <property type="match status" value="1"/>
</dbReference>
<dbReference type="GeneID" id="8586217"/>
<dbReference type="InterPro" id="IPR015316">
    <property type="entry name" value="SAM_Ste50"/>
</dbReference>
<protein>
    <submittedName>
        <fullName evidence="2">Protein CBG17222</fullName>
    </submittedName>
</protein>
<dbReference type="Gene3D" id="1.10.150.50">
    <property type="entry name" value="Transcription Factor, Ets-1"/>
    <property type="match status" value="1"/>
</dbReference>
<dbReference type="Proteomes" id="UP000008549">
    <property type="component" value="Unassembled WGS sequence"/>
</dbReference>